<keyword evidence="9" id="KW-1185">Reference proteome</keyword>
<dbReference type="GO" id="GO:0006935">
    <property type="term" value="P:chemotaxis"/>
    <property type="evidence" value="ECO:0007669"/>
    <property type="project" value="TreeGrafter"/>
</dbReference>
<dbReference type="SUPFAM" id="SSF158472">
    <property type="entry name" value="HAMP domain-like"/>
    <property type="match status" value="1"/>
</dbReference>
<dbReference type="GO" id="GO:0004888">
    <property type="term" value="F:transmembrane signaling receptor activity"/>
    <property type="evidence" value="ECO:0007669"/>
    <property type="project" value="TreeGrafter"/>
</dbReference>
<feature type="domain" description="HAMP" evidence="7">
    <location>
        <begin position="420"/>
        <end position="462"/>
    </location>
</feature>
<accession>A0A3S4CDV6</accession>
<keyword evidence="4" id="KW-0807">Transducer</keyword>
<evidence type="ECO:0000259" key="6">
    <source>
        <dbReference type="PROSITE" id="PS50111"/>
    </source>
</evidence>
<dbReference type="GO" id="GO:0005886">
    <property type="term" value="C:plasma membrane"/>
    <property type="evidence" value="ECO:0007669"/>
    <property type="project" value="TreeGrafter"/>
</dbReference>
<dbReference type="Pfam" id="PF22673">
    <property type="entry name" value="MCP-like_PDC_1"/>
    <property type="match status" value="1"/>
</dbReference>
<dbReference type="PROSITE" id="PS50111">
    <property type="entry name" value="CHEMOTAXIS_TRANSDUC_2"/>
    <property type="match status" value="1"/>
</dbReference>
<dbReference type="Gene3D" id="1.10.287.950">
    <property type="entry name" value="Methyl-accepting chemotaxis protein"/>
    <property type="match status" value="1"/>
</dbReference>
<dbReference type="Pfam" id="PF00015">
    <property type="entry name" value="MCPsignal"/>
    <property type="match status" value="1"/>
</dbReference>
<feature type="domain" description="HAMP" evidence="7">
    <location>
        <begin position="338"/>
        <end position="391"/>
    </location>
</feature>
<evidence type="ECO:0000256" key="3">
    <source>
        <dbReference type="ARBA" id="ARBA00029447"/>
    </source>
</evidence>
<dbReference type="FunFam" id="1.10.287.950:FF:000001">
    <property type="entry name" value="Methyl-accepting chemotaxis sensory transducer"/>
    <property type="match status" value="1"/>
</dbReference>
<dbReference type="InterPro" id="IPR051310">
    <property type="entry name" value="MCP_chemotaxis"/>
</dbReference>
<comment type="subcellular location">
    <subcellularLocation>
        <location evidence="1">Membrane</location>
    </subcellularLocation>
</comment>
<dbReference type="SUPFAM" id="SSF58104">
    <property type="entry name" value="Methyl-accepting chemotaxis protein (MCP) signaling domain"/>
    <property type="match status" value="1"/>
</dbReference>
<dbReference type="Pfam" id="PF00672">
    <property type="entry name" value="HAMP"/>
    <property type="match status" value="1"/>
</dbReference>
<evidence type="ECO:0000256" key="2">
    <source>
        <dbReference type="ARBA" id="ARBA00022481"/>
    </source>
</evidence>
<feature type="transmembrane region" description="Helical" evidence="5">
    <location>
        <begin position="317"/>
        <end position="341"/>
    </location>
</feature>
<evidence type="ECO:0000256" key="4">
    <source>
        <dbReference type="PROSITE-ProRule" id="PRU00284"/>
    </source>
</evidence>
<evidence type="ECO:0000259" key="7">
    <source>
        <dbReference type="PROSITE" id="PS50885"/>
    </source>
</evidence>
<dbReference type="CDD" id="cd06225">
    <property type="entry name" value="HAMP"/>
    <property type="match status" value="1"/>
</dbReference>
<dbReference type="Proteomes" id="UP000268844">
    <property type="component" value="Unassembled WGS sequence"/>
</dbReference>
<dbReference type="AlphaFoldDB" id="A0A3S4CDV6"/>
<dbReference type="SMART" id="SM00283">
    <property type="entry name" value="MA"/>
    <property type="match status" value="1"/>
</dbReference>
<keyword evidence="5" id="KW-0812">Transmembrane</keyword>
<protein>
    <submittedName>
        <fullName evidence="8">Methyl-accepting chemotaxis protein IV</fullName>
    </submittedName>
</protein>
<dbReference type="OrthoDB" id="8320983at2"/>
<dbReference type="SMART" id="SM00304">
    <property type="entry name" value="HAMP"/>
    <property type="match status" value="2"/>
</dbReference>
<dbReference type="PANTHER" id="PTHR43531:SF14">
    <property type="entry name" value="METHYL-ACCEPTING CHEMOTAXIS PROTEIN I-RELATED"/>
    <property type="match status" value="1"/>
</dbReference>
<evidence type="ECO:0000313" key="8">
    <source>
        <dbReference type="EMBL" id="VDS04962.1"/>
    </source>
</evidence>
<dbReference type="PROSITE" id="PS50885">
    <property type="entry name" value="HAMP"/>
    <property type="match status" value="2"/>
</dbReference>
<name>A0A3S4CDV6_9HYPH</name>
<proteinExistence type="inferred from homology"/>
<dbReference type="InterPro" id="IPR004089">
    <property type="entry name" value="MCPsignal_dom"/>
</dbReference>
<sequence>MKFSDLSIRMKLVLGAGLMFLLAMGGIIAGGLALMYQTAGSEAEERARTLLGQYSNLAEGEMGKIISATRSLTASIEGVIATAPVDRDMLGRLVSGAIVAQPSVIGMTLAFNSNALDGQDANYIGHPYSDATGRFVPYFTSSNGKIAVELLQMGPENGTESWYDLPMREDRTVVTPPYSYPVNGKDTLLSTVSVVVHKGGKPVGILTSDLTLDAISDVISALKPFGVGSVMLVSNNNSWVVNSDPSLAGQALEPDIAAALLNTELMERGMTFPDENGVSQFAVTAPVHFADTADQWTMIMTVPTATVYAGVDAMRNMALVAAGVLLAVILALVWLGSGMIAKPIRRMTGLMNELAKGRYDIEVPYQATRNEIGDMARAVEVFRENGLRISQMTEAEAARIISDQRARQEMMTELQAAFGEVVDAAIAGDFSKRVHASFPDAELNSLAGSVNSLVETVDQGIAETGTVLGALAETDLTKRMLGDYRGAFAELKHHTNTVAETLSQVVGGLKETSRALKTATGEILSGANDLSERTTKQAATIEQTSAAMEQLASTVLQNADRARDANVNAQTVSHTAEEGGAVMAQATEAMERITASSSKISNIIGLIDDIAFQTNLLALNASVEAARAGDAGKGFAVVAVEVRRLAQSAASASSDVKALIETSSGEVGAGTRLVAEAAAKLEAMLDAAKANSALMDGIARDSREQASAIEEVSVAVRQMDEMTQHNAALVEQTNAAIEQTEAQASELDRIVAVFRTDANAAPAPMAEPPRMTEAPARPRAVSASAKTRQAANAYLSQGNAAISADWSEF</sequence>
<dbReference type="PANTHER" id="PTHR43531">
    <property type="entry name" value="PROTEIN ICFG"/>
    <property type="match status" value="1"/>
</dbReference>
<evidence type="ECO:0000313" key="9">
    <source>
        <dbReference type="Proteomes" id="UP000268844"/>
    </source>
</evidence>
<comment type="similarity">
    <text evidence="3">Belongs to the methyl-accepting chemotaxis (MCP) protein family.</text>
</comment>
<dbReference type="RefSeq" id="WP_126150498.1">
    <property type="nucleotide sequence ID" value="NZ_JBHTMH010000004.1"/>
</dbReference>
<reference evidence="8 9" key="1">
    <citation type="submission" date="2018-12" db="EMBL/GenBank/DDBJ databases">
        <authorList>
            <person name="Criscuolo A."/>
        </authorList>
    </citation>
    <scope>NUCLEOTIDE SEQUENCE [LARGE SCALE GENOMIC DNA]</scope>
    <source>
        <strain evidence="8">ACIP1116281</strain>
    </source>
</reference>
<evidence type="ECO:0000256" key="1">
    <source>
        <dbReference type="ARBA" id="ARBA00004370"/>
    </source>
</evidence>
<gene>
    <name evidence="8" type="primary">tap_3</name>
    <name evidence="8" type="ORF">DEVEQU_02103</name>
</gene>
<dbReference type="Gene3D" id="3.30.450.20">
    <property type="entry name" value="PAS domain"/>
    <property type="match status" value="2"/>
</dbReference>
<keyword evidence="2" id="KW-0488">Methylation</keyword>
<dbReference type="GO" id="GO:0007165">
    <property type="term" value="P:signal transduction"/>
    <property type="evidence" value="ECO:0007669"/>
    <property type="project" value="UniProtKB-KW"/>
</dbReference>
<dbReference type="Pfam" id="PF18947">
    <property type="entry name" value="HAMP_2"/>
    <property type="match status" value="1"/>
</dbReference>
<dbReference type="EMBL" id="UZWD01000025">
    <property type="protein sequence ID" value="VDS04962.1"/>
    <property type="molecule type" value="Genomic_DNA"/>
</dbReference>
<keyword evidence="5" id="KW-1133">Transmembrane helix</keyword>
<dbReference type="CDD" id="cd11386">
    <property type="entry name" value="MCP_signal"/>
    <property type="match status" value="1"/>
</dbReference>
<feature type="domain" description="Methyl-accepting transducer" evidence="6">
    <location>
        <begin position="512"/>
        <end position="741"/>
    </location>
</feature>
<dbReference type="CDD" id="cd12913">
    <property type="entry name" value="PDC1_MCP_like"/>
    <property type="match status" value="1"/>
</dbReference>
<evidence type="ECO:0000256" key="5">
    <source>
        <dbReference type="SAM" id="Phobius"/>
    </source>
</evidence>
<feature type="transmembrane region" description="Helical" evidence="5">
    <location>
        <begin position="12"/>
        <end position="36"/>
    </location>
</feature>
<keyword evidence="5" id="KW-0472">Membrane</keyword>
<organism evidence="8 9">
    <name type="scientific">Devosia equisanguinis</name>
    <dbReference type="NCBI Taxonomy" id="2490941"/>
    <lineage>
        <taxon>Bacteria</taxon>
        <taxon>Pseudomonadati</taxon>
        <taxon>Pseudomonadota</taxon>
        <taxon>Alphaproteobacteria</taxon>
        <taxon>Hyphomicrobiales</taxon>
        <taxon>Devosiaceae</taxon>
        <taxon>Devosia</taxon>
    </lineage>
</organism>
<dbReference type="Gene3D" id="6.10.340.10">
    <property type="match status" value="1"/>
</dbReference>
<dbReference type="InterPro" id="IPR003660">
    <property type="entry name" value="HAMP_dom"/>
</dbReference>